<dbReference type="Gene3D" id="1.20.58.90">
    <property type="match status" value="1"/>
</dbReference>
<evidence type="ECO:0000256" key="3">
    <source>
        <dbReference type="RuleBase" id="RU364030"/>
    </source>
</evidence>
<evidence type="ECO:0000313" key="5">
    <source>
        <dbReference type="Proteomes" id="UP001515480"/>
    </source>
</evidence>
<accession>A0AB34JW59</accession>
<gene>
    <name evidence="4" type="ORF">AB1Y20_020029</name>
</gene>
<evidence type="ECO:0000313" key="4">
    <source>
        <dbReference type="EMBL" id="KAL1525158.1"/>
    </source>
</evidence>
<dbReference type="GO" id="GO:0005829">
    <property type="term" value="C:cytosol"/>
    <property type="evidence" value="ECO:0007669"/>
    <property type="project" value="TreeGrafter"/>
</dbReference>
<organism evidence="4 5">
    <name type="scientific">Prymnesium parvum</name>
    <name type="common">Toxic golden alga</name>
    <dbReference type="NCBI Taxonomy" id="97485"/>
    <lineage>
        <taxon>Eukaryota</taxon>
        <taxon>Haptista</taxon>
        <taxon>Haptophyta</taxon>
        <taxon>Prymnesiophyceae</taxon>
        <taxon>Prymnesiales</taxon>
        <taxon>Prymnesiaceae</taxon>
        <taxon>Prymnesium</taxon>
    </lineage>
</organism>
<name>A0AB34JW59_PRYPA</name>
<keyword evidence="5" id="KW-1185">Reference proteome</keyword>
<comment type="subcellular location">
    <subcellularLocation>
        <location evidence="3">Cytoplasm</location>
        <location evidence="3">Cytoskeleton</location>
    </subcellularLocation>
</comment>
<dbReference type="AlphaFoldDB" id="A0AB34JW59"/>
<dbReference type="Proteomes" id="UP001515480">
    <property type="component" value="Unassembled WGS sequence"/>
</dbReference>
<dbReference type="InterPro" id="IPR036126">
    <property type="entry name" value="TBCA_sf"/>
</dbReference>
<keyword evidence="3" id="KW-0493">Microtubule</keyword>
<reference evidence="4 5" key="1">
    <citation type="journal article" date="2024" name="Science">
        <title>Giant polyketide synthase enzymes in the biosynthesis of giant marine polyether toxins.</title>
        <authorList>
            <person name="Fallon T.R."/>
            <person name="Shende V.V."/>
            <person name="Wierzbicki I.H."/>
            <person name="Pendleton A.L."/>
            <person name="Watervoot N.F."/>
            <person name="Auber R.P."/>
            <person name="Gonzalez D.J."/>
            <person name="Wisecaver J.H."/>
            <person name="Moore B.S."/>
        </authorList>
    </citation>
    <scope>NUCLEOTIDE SEQUENCE [LARGE SCALE GENOMIC DNA]</scope>
    <source>
        <strain evidence="4 5">12B1</strain>
    </source>
</reference>
<dbReference type="InterPro" id="IPR004226">
    <property type="entry name" value="TBCA"/>
</dbReference>
<comment type="subunit">
    <text evidence="3">Supercomplex made of cofactors A to E. Cofactors A and D function by capturing and stabilizing tubulin in a quasi-native conformation. Cofactor E binds to the cofactor D-tubulin complex; interaction with cofactor C then causes the release of tubulin polypeptides that are committed to the native state.</text>
</comment>
<dbReference type="Pfam" id="PF02970">
    <property type="entry name" value="TBCA"/>
    <property type="match status" value="1"/>
</dbReference>
<proteinExistence type="inferred from homology"/>
<dbReference type="PANTHER" id="PTHR21500">
    <property type="entry name" value="TUBULIN-SPECIFIC CHAPERONE A"/>
    <property type="match status" value="1"/>
</dbReference>
<keyword evidence="2 3" id="KW-0143">Chaperone</keyword>
<dbReference type="EMBL" id="JBGBPQ010000004">
    <property type="protein sequence ID" value="KAL1525158.1"/>
    <property type="molecule type" value="Genomic_DNA"/>
</dbReference>
<keyword evidence="3" id="KW-0206">Cytoskeleton</keyword>
<evidence type="ECO:0000256" key="1">
    <source>
        <dbReference type="ARBA" id="ARBA00006806"/>
    </source>
</evidence>
<dbReference type="GO" id="GO:0007021">
    <property type="term" value="P:tubulin complex assembly"/>
    <property type="evidence" value="ECO:0007669"/>
    <property type="project" value="UniProtKB-UniRule"/>
</dbReference>
<dbReference type="GO" id="GO:0005874">
    <property type="term" value="C:microtubule"/>
    <property type="evidence" value="ECO:0007669"/>
    <property type="project" value="UniProtKB-KW"/>
</dbReference>
<dbReference type="GO" id="GO:0048487">
    <property type="term" value="F:beta-tubulin binding"/>
    <property type="evidence" value="ECO:0007669"/>
    <property type="project" value="InterPro"/>
</dbReference>
<keyword evidence="3" id="KW-0963">Cytoplasm</keyword>
<dbReference type="SUPFAM" id="SSF46988">
    <property type="entry name" value="Tubulin chaperone cofactor A"/>
    <property type="match status" value="1"/>
</dbReference>
<sequence length="118" mass="13865">MNNNFLKELKIRTNSCARTIKDLEYSKKEIARQEERIRQYKEDPERDDHDVKKQIEVLSELHAGVPTEVDQLDKYLSLLREALEENKEDADILATEEYQKAVSVEKQGAEVLEQYRPS</sequence>
<protein>
    <recommendedName>
        <fullName evidence="3">Tubulin-specific chaperone A</fullName>
    </recommendedName>
</protein>
<evidence type="ECO:0000256" key="2">
    <source>
        <dbReference type="ARBA" id="ARBA00023186"/>
    </source>
</evidence>
<comment type="similarity">
    <text evidence="1 3">Belongs to the TBCA family.</text>
</comment>
<dbReference type="PANTHER" id="PTHR21500:SF0">
    <property type="entry name" value="TUBULIN-SPECIFIC CHAPERONE A"/>
    <property type="match status" value="1"/>
</dbReference>
<comment type="caution">
    <text evidence="4">The sequence shown here is derived from an EMBL/GenBank/DDBJ whole genome shotgun (WGS) entry which is preliminary data.</text>
</comment>
<dbReference type="GO" id="GO:0007023">
    <property type="term" value="P:post-chaperonin tubulin folding pathway"/>
    <property type="evidence" value="ECO:0007669"/>
    <property type="project" value="UniProtKB-UniRule"/>
</dbReference>